<evidence type="ECO:0000256" key="6">
    <source>
        <dbReference type="ARBA" id="ARBA00023159"/>
    </source>
</evidence>
<dbReference type="GO" id="GO:0043565">
    <property type="term" value="F:sequence-specific DNA binding"/>
    <property type="evidence" value="ECO:0007669"/>
    <property type="project" value="InterPro"/>
</dbReference>
<evidence type="ECO:0000256" key="4">
    <source>
        <dbReference type="ARBA" id="ARBA00023015"/>
    </source>
</evidence>
<dbReference type="Pfam" id="PF25601">
    <property type="entry name" value="AAA_lid_14"/>
    <property type="match status" value="1"/>
</dbReference>
<feature type="region of interest" description="Disordered" evidence="8">
    <location>
        <begin position="1"/>
        <end position="37"/>
    </location>
</feature>
<dbReference type="OrthoDB" id="9770562at2"/>
<keyword evidence="4" id="KW-0805">Transcription regulation</keyword>
<evidence type="ECO:0000313" key="9">
    <source>
        <dbReference type="EMBL" id="BAJ80769.1"/>
    </source>
</evidence>
<dbReference type="InterPro" id="IPR002197">
    <property type="entry name" value="HTH_Fis"/>
</dbReference>
<dbReference type="Gene3D" id="1.10.8.60">
    <property type="match status" value="1"/>
</dbReference>
<dbReference type="CDD" id="cd00009">
    <property type="entry name" value="AAA"/>
    <property type="match status" value="1"/>
</dbReference>
<evidence type="ECO:0000256" key="3">
    <source>
        <dbReference type="ARBA" id="ARBA00023012"/>
    </source>
</evidence>
<dbReference type="RefSeq" id="WP_013639983.1">
    <property type="nucleotide sequence ID" value="NZ_BANA01000056.1"/>
</dbReference>
<dbReference type="Pfam" id="PF01590">
    <property type="entry name" value="GAF"/>
    <property type="match status" value="1"/>
</dbReference>
<dbReference type="SUPFAM" id="SSF52540">
    <property type="entry name" value="P-loop containing nucleoside triphosphate hydrolases"/>
    <property type="match status" value="1"/>
</dbReference>
<dbReference type="PANTHER" id="PTHR32071">
    <property type="entry name" value="TRANSCRIPTIONAL REGULATORY PROTEIN"/>
    <property type="match status" value="1"/>
</dbReference>
<dbReference type="InterPro" id="IPR002078">
    <property type="entry name" value="Sigma_54_int"/>
</dbReference>
<dbReference type="InterPro" id="IPR029016">
    <property type="entry name" value="GAF-like_dom_sf"/>
</dbReference>
<keyword evidence="3" id="KW-0902">Two-component regulatory system</keyword>
<feature type="compositionally biased region" description="Basic and acidic residues" evidence="8">
    <location>
        <begin position="28"/>
        <end position="37"/>
    </location>
</feature>
<evidence type="ECO:0000256" key="5">
    <source>
        <dbReference type="ARBA" id="ARBA00023125"/>
    </source>
</evidence>
<evidence type="ECO:0000256" key="2">
    <source>
        <dbReference type="ARBA" id="ARBA00022840"/>
    </source>
</evidence>
<dbReference type="FunFam" id="3.40.50.300:FF:000006">
    <property type="entry name" value="DNA-binding transcriptional regulator NtrC"/>
    <property type="match status" value="1"/>
</dbReference>
<keyword evidence="7" id="KW-0804">Transcription</keyword>
<dbReference type="Gene3D" id="1.10.10.60">
    <property type="entry name" value="Homeodomain-like"/>
    <property type="match status" value="1"/>
</dbReference>
<keyword evidence="2" id="KW-0067">ATP-binding</keyword>
<gene>
    <name evidence="9" type="ordered locus">ACMV_14220</name>
</gene>
<dbReference type="InterPro" id="IPR003593">
    <property type="entry name" value="AAA+_ATPase"/>
</dbReference>
<dbReference type="PANTHER" id="PTHR32071:SF81">
    <property type="entry name" value="PROPIONATE CATABOLISM OPERON REGULATORY PROTEIN"/>
    <property type="match status" value="1"/>
</dbReference>
<keyword evidence="10" id="KW-1185">Reference proteome</keyword>
<evidence type="ECO:0000256" key="1">
    <source>
        <dbReference type="ARBA" id="ARBA00022741"/>
    </source>
</evidence>
<dbReference type="AlphaFoldDB" id="F0IYA9"/>
<dbReference type="Pfam" id="PF02954">
    <property type="entry name" value="HTH_8"/>
    <property type="match status" value="1"/>
</dbReference>
<dbReference type="PRINTS" id="PR01590">
    <property type="entry name" value="HTHFIS"/>
</dbReference>
<dbReference type="PROSITE" id="PS00688">
    <property type="entry name" value="SIGMA54_INTERACT_3"/>
    <property type="match status" value="1"/>
</dbReference>
<dbReference type="EMBL" id="AP012035">
    <property type="protein sequence ID" value="BAJ80769.1"/>
    <property type="molecule type" value="Genomic_DNA"/>
</dbReference>
<dbReference type="SMART" id="SM00382">
    <property type="entry name" value="AAA"/>
    <property type="match status" value="1"/>
</dbReference>
<dbReference type="HOGENOM" id="CLU_000445_8_12_5"/>
<evidence type="ECO:0000256" key="8">
    <source>
        <dbReference type="SAM" id="MobiDB-lite"/>
    </source>
</evidence>
<dbReference type="PROSITE" id="PS00675">
    <property type="entry name" value="SIGMA54_INTERACT_1"/>
    <property type="match status" value="1"/>
</dbReference>
<dbReference type="Proteomes" id="UP000007100">
    <property type="component" value="Chromosome"/>
</dbReference>
<organism evidence="9 10">
    <name type="scientific">Acidiphilium multivorum (strain DSM 11245 / JCM 8867 / NBRC 100883 / AIU 301)</name>
    <dbReference type="NCBI Taxonomy" id="926570"/>
    <lineage>
        <taxon>Bacteria</taxon>
        <taxon>Pseudomonadati</taxon>
        <taxon>Pseudomonadota</taxon>
        <taxon>Alphaproteobacteria</taxon>
        <taxon>Acetobacterales</taxon>
        <taxon>Acidocellaceae</taxon>
        <taxon>Acidiphilium</taxon>
    </lineage>
</organism>
<dbReference type="InterPro" id="IPR025662">
    <property type="entry name" value="Sigma_54_int_dom_ATP-bd_1"/>
</dbReference>
<dbReference type="InterPro" id="IPR009057">
    <property type="entry name" value="Homeodomain-like_sf"/>
</dbReference>
<name>F0IYA9_ACIMA</name>
<dbReference type="InterPro" id="IPR025944">
    <property type="entry name" value="Sigma_54_int_dom_CS"/>
</dbReference>
<dbReference type="Gene3D" id="3.40.50.300">
    <property type="entry name" value="P-loop containing nucleotide triphosphate hydrolases"/>
    <property type="match status" value="1"/>
</dbReference>
<dbReference type="InterPro" id="IPR003018">
    <property type="entry name" value="GAF"/>
</dbReference>
<dbReference type="PROSITE" id="PS50045">
    <property type="entry name" value="SIGMA54_INTERACT_4"/>
    <property type="match status" value="1"/>
</dbReference>
<dbReference type="Gene3D" id="3.30.450.40">
    <property type="match status" value="1"/>
</dbReference>
<dbReference type="Pfam" id="PF00158">
    <property type="entry name" value="Sigma54_activat"/>
    <property type="match status" value="1"/>
</dbReference>
<evidence type="ECO:0000313" key="10">
    <source>
        <dbReference type="Proteomes" id="UP000007100"/>
    </source>
</evidence>
<reference evidence="9 10" key="1">
    <citation type="submission" date="2010-12" db="EMBL/GenBank/DDBJ databases">
        <title>Whole genome sequence of Acidiphilium multivorum AIU301.</title>
        <authorList>
            <person name="Narita-Yamada S."/>
            <person name="Nakamura S."/>
            <person name="Ito N."/>
            <person name="Takarada H."/>
            <person name="Katano Y."/>
            <person name="Nakazawa H."/>
            <person name="Hosoyama A."/>
            <person name="Yamada R."/>
            <person name="Fujita N."/>
        </authorList>
    </citation>
    <scope>NUCLEOTIDE SEQUENCE [LARGE SCALE GENOMIC DNA]</scope>
    <source>
        <strain evidence="10">DSM 11245 / JCM 8867 / AIU301</strain>
    </source>
</reference>
<dbReference type="KEGG" id="amv:ACMV_14220"/>
<sequence>MADAISAPRRATRPPDDLKGGDAAARGPRTEEFSTPYDEHTTMKAWECLLSGEAGDGQRRFPVRPLIGDSWSRCASCGIDARQREAPLNHGIDALIEQNRDLLAAARRSFGTIGRLLDGTGAMLVLADRNGVLIDAIGDRRTLHDGMDINLSIGGKWTEDVVGTNGIGTALWAGAPVFVHAAEHFCAGIKSWTCAGAPIREPFDNSIIGVVDLSGHPDIFRPHNIGLVAAAAQEIEKALAEQRNEERARLLEAFISSAPEYRRSDGLLIVDHRGRPIYCHNVAESTLRAFRANPPTPAAERRLVRFLESGNGAELDNDAMLALQNCHFSPLQADNGMRGAALVFPTREARPSPAARRADADASDSQANCIIGESPALRRAIEIASRVAATADVTSVLIEGETGVGKELFTRLIHGRTRHRSDSPFVTLNCGAITRELFGSELFGHVPGAFTGASRDGKPGVFELANGGALCLDEIGEMPPEIQPFLLRVLEERVVRRLGDSRARPVDVRLIASTNRDLRQEVEQGRFRRDLFYRISAVTIHVPPLRERGDDVLLLIEHFNSRFAARLGTAPLTFAAEALDILRAYRWPGNVRELRNLVEKLHILWRGTRVGPEDLPAEFHARPEEPALLPATAPRPHSIEEAECQAIRDVLLAEKGNLSRAAQKLGISRPTLYRKLDQFGIRRGFV</sequence>
<dbReference type="GO" id="GO:0000160">
    <property type="term" value="P:phosphorelay signal transduction system"/>
    <property type="evidence" value="ECO:0007669"/>
    <property type="project" value="UniProtKB-KW"/>
</dbReference>
<keyword evidence="6" id="KW-0010">Activator</keyword>
<evidence type="ECO:0000256" key="7">
    <source>
        <dbReference type="ARBA" id="ARBA00023163"/>
    </source>
</evidence>
<dbReference type="GO" id="GO:0005524">
    <property type="term" value="F:ATP binding"/>
    <property type="evidence" value="ECO:0007669"/>
    <property type="project" value="UniProtKB-KW"/>
</dbReference>
<proteinExistence type="predicted"/>
<protein>
    <submittedName>
        <fullName evidence="9">Fis family transcriptional regulator</fullName>
    </submittedName>
</protein>
<dbReference type="GO" id="GO:0006355">
    <property type="term" value="P:regulation of DNA-templated transcription"/>
    <property type="evidence" value="ECO:0007669"/>
    <property type="project" value="InterPro"/>
</dbReference>
<keyword evidence="1" id="KW-0547">Nucleotide-binding</keyword>
<dbReference type="SUPFAM" id="SSF46689">
    <property type="entry name" value="Homeodomain-like"/>
    <property type="match status" value="1"/>
</dbReference>
<dbReference type="InterPro" id="IPR058031">
    <property type="entry name" value="AAA_lid_NorR"/>
</dbReference>
<accession>F0IYA9</accession>
<keyword evidence="5" id="KW-0238">DNA-binding</keyword>
<dbReference type="InterPro" id="IPR027417">
    <property type="entry name" value="P-loop_NTPase"/>
</dbReference>